<evidence type="ECO:0000256" key="2">
    <source>
        <dbReference type="SAM" id="Phobius"/>
    </source>
</evidence>
<dbReference type="RefSeq" id="WP_289545264.1">
    <property type="nucleotide sequence ID" value="NZ_JAUDDZ010000009.1"/>
</dbReference>
<comment type="caution">
    <text evidence="4">The sequence shown here is derived from an EMBL/GenBank/DDBJ whole genome shotgun (WGS) entry which is preliminary data.</text>
</comment>
<dbReference type="SUPFAM" id="SSF55008">
    <property type="entry name" value="HMA, heavy metal-associated domain"/>
    <property type="match status" value="1"/>
</dbReference>
<feature type="transmembrane region" description="Helical" evidence="2">
    <location>
        <begin position="12"/>
        <end position="29"/>
    </location>
</feature>
<evidence type="ECO:0000259" key="3">
    <source>
        <dbReference type="PROSITE" id="PS50846"/>
    </source>
</evidence>
<dbReference type="PROSITE" id="PS50846">
    <property type="entry name" value="HMA_2"/>
    <property type="match status" value="1"/>
</dbReference>
<keyword evidence="1" id="KW-0479">Metal-binding</keyword>
<keyword evidence="5" id="KW-1185">Reference proteome</keyword>
<dbReference type="InterPro" id="IPR036163">
    <property type="entry name" value="HMA_dom_sf"/>
</dbReference>
<organism evidence="4 5">
    <name type="scientific">Enorma phocaeensis</name>
    <dbReference type="NCBI Taxonomy" id="1871019"/>
    <lineage>
        <taxon>Bacteria</taxon>
        <taxon>Bacillati</taxon>
        <taxon>Actinomycetota</taxon>
        <taxon>Coriobacteriia</taxon>
        <taxon>Coriobacteriales</taxon>
        <taxon>Coriobacteriaceae</taxon>
        <taxon>Enorma</taxon>
    </lineage>
</organism>
<keyword evidence="2" id="KW-1133">Transmembrane helix</keyword>
<gene>
    <name evidence="4" type="ORF">QUW28_07070</name>
</gene>
<dbReference type="Pfam" id="PF00403">
    <property type="entry name" value="HMA"/>
    <property type="match status" value="1"/>
</dbReference>
<evidence type="ECO:0000256" key="1">
    <source>
        <dbReference type="ARBA" id="ARBA00022723"/>
    </source>
</evidence>
<reference evidence="5" key="1">
    <citation type="submission" date="2023-06" db="EMBL/GenBank/DDBJ databases">
        <title>Identification and characterization of horizontal gene transfer across gut microbiota members of farm animals based on homology search.</title>
        <authorList>
            <person name="Zeman M."/>
            <person name="Kubasova T."/>
            <person name="Jahodarova E."/>
            <person name="Nykrynova M."/>
            <person name="Rychlik I."/>
        </authorList>
    </citation>
    <scope>NUCLEOTIDE SEQUENCE [LARGE SCALE GENOMIC DNA]</scope>
    <source>
        <strain evidence="5">154_Feed</strain>
    </source>
</reference>
<feature type="domain" description="HMA" evidence="3">
    <location>
        <begin position="68"/>
        <end position="131"/>
    </location>
</feature>
<dbReference type="PROSITE" id="PS01047">
    <property type="entry name" value="HMA_1"/>
    <property type="match status" value="1"/>
</dbReference>
<dbReference type="EMBL" id="JAUDDZ010000009">
    <property type="protein sequence ID" value="MDM8275251.1"/>
    <property type="molecule type" value="Genomic_DNA"/>
</dbReference>
<accession>A0ABT7V9U6</accession>
<proteinExistence type="predicted"/>
<dbReference type="InterPro" id="IPR006121">
    <property type="entry name" value="HMA_dom"/>
</dbReference>
<dbReference type="Proteomes" id="UP001529421">
    <property type="component" value="Unassembled WGS sequence"/>
</dbReference>
<name>A0ABT7V9U6_9ACTN</name>
<dbReference type="InterPro" id="IPR017969">
    <property type="entry name" value="Heavy-metal-associated_CS"/>
</dbReference>
<protein>
    <submittedName>
        <fullName evidence="4">Heavy metal-associated domain-containing protein</fullName>
    </submittedName>
</protein>
<dbReference type="CDD" id="cd00371">
    <property type="entry name" value="HMA"/>
    <property type="match status" value="1"/>
</dbReference>
<dbReference type="Gene3D" id="3.30.70.100">
    <property type="match status" value="1"/>
</dbReference>
<evidence type="ECO:0000313" key="5">
    <source>
        <dbReference type="Proteomes" id="UP001529421"/>
    </source>
</evidence>
<sequence length="135" mass="14320">MGVAAFAEDLMIDYLIVGAALALAVFILARQVMRIGRGGGCGCDGGSPRIRRQRRPAGRVKGASSYPYSVELRVDGMHCDNCARRVEDVLQALGGIVAEVRLPNTVLVHGERPIDPDALAEAIRTAGYEVTGVQG</sequence>
<evidence type="ECO:0000313" key="4">
    <source>
        <dbReference type="EMBL" id="MDM8275251.1"/>
    </source>
</evidence>
<reference evidence="4 5" key="2">
    <citation type="submission" date="2023-06" db="EMBL/GenBank/DDBJ databases">
        <authorList>
            <person name="Zeman M."/>
            <person name="Kubasova T."/>
            <person name="Jahodarova E."/>
            <person name="Nykrynova M."/>
            <person name="Rychlik I."/>
        </authorList>
    </citation>
    <scope>NUCLEOTIDE SEQUENCE [LARGE SCALE GENOMIC DNA]</scope>
    <source>
        <strain evidence="4 5">154_Feed</strain>
    </source>
</reference>
<keyword evidence="2" id="KW-0472">Membrane</keyword>
<keyword evidence="2" id="KW-0812">Transmembrane</keyword>